<sequence length="358" mass="40487">HALRGVGRLGDGSKTQRLLQNETEGACRLLVQKNREVTLKSVSRLLDKDLDLFAGAMNMSKWKLPLLMGVIGDTWNVPGCYLPLPPTVTFFPNRWKMAGCQLSAAYALIRASMDTWTSEKRKLVHEDDEIMHLRDSAESLLAEIGVSRSTSSRNRSVDWDDWCSNAGYPPQSRADLNLRSIGGREDFNTFNHHSLLSPELTKIDVFDTSNPNSWENWVPRAAMERSGEGRVLTNYSRQKRLKSFRKRNFSSFQLDLLPEELVSRGCIATLHISDHTGRSSAPLHQNLIERTYLGRAECMDLINFRTYAGTPERPRAVVNDRGARDVVFAVDLPINSSKFNDLSRSNANIGLWYKMADI</sequence>
<evidence type="ECO:0000313" key="1">
    <source>
        <dbReference type="EMBL" id="SVC68528.1"/>
    </source>
</evidence>
<name>A0A382P723_9ZZZZ</name>
<protein>
    <submittedName>
        <fullName evidence="1">Uncharacterized protein</fullName>
    </submittedName>
</protein>
<dbReference type="EMBL" id="UINC01104968">
    <property type="protein sequence ID" value="SVC68528.1"/>
    <property type="molecule type" value="Genomic_DNA"/>
</dbReference>
<proteinExistence type="predicted"/>
<dbReference type="AlphaFoldDB" id="A0A382P723"/>
<organism evidence="1">
    <name type="scientific">marine metagenome</name>
    <dbReference type="NCBI Taxonomy" id="408172"/>
    <lineage>
        <taxon>unclassified sequences</taxon>
        <taxon>metagenomes</taxon>
        <taxon>ecological metagenomes</taxon>
    </lineage>
</organism>
<reference evidence="1" key="1">
    <citation type="submission" date="2018-05" db="EMBL/GenBank/DDBJ databases">
        <authorList>
            <person name="Lanie J.A."/>
            <person name="Ng W.-L."/>
            <person name="Kazmierczak K.M."/>
            <person name="Andrzejewski T.M."/>
            <person name="Davidsen T.M."/>
            <person name="Wayne K.J."/>
            <person name="Tettelin H."/>
            <person name="Glass J.I."/>
            <person name="Rusch D."/>
            <person name="Podicherti R."/>
            <person name="Tsui H.-C.T."/>
            <person name="Winkler M.E."/>
        </authorList>
    </citation>
    <scope>NUCLEOTIDE SEQUENCE</scope>
</reference>
<gene>
    <name evidence="1" type="ORF">METZ01_LOCUS321382</name>
</gene>
<feature type="non-terminal residue" evidence="1">
    <location>
        <position position="1"/>
    </location>
</feature>
<accession>A0A382P723</accession>
<feature type="non-terminal residue" evidence="1">
    <location>
        <position position="358"/>
    </location>
</feature>